<dbReference type="RefSeq" id="XP_014171287.1">
    <property type="nucleotide sequence ID" value="XM_014315812.1"/>
</dbReference>
<feature type="compositionally biased region" description="Low complexity" evidence="1">
    <location>
        <begin position="173"/>
        <end position="190"/>
    </location>
</feature>
<accession>F0XKI7</accession>
<evidence type="ECO:0000313" key="2">
    <source>
        <dbReference type="EMBL" id="EFX01805.1"/>
    </source>
</evidence>
<feature type="compositionally biased region" description="Basic and acidic residues" evidence="1">
    <location>
        <begin position="530"/>
        <end position="542"/>
    </location>
</feature>
<keyword evidence="3" id="KW-1185">Reference proteome</keyword>
<dbReference type="HOGENOM" id="CLU_300353_0_0_1"/>
<feature type="compositionally biased region" description="Basic residues" evidence="1">
    <location>
        <begin position="503"/>
        <end position="514"/>
    </location>
</feature>
<feature type="compositionally biased region" description="Low complexity" evidence="1">
    <location>
        <begin position="515"/>
        <end position="529"/>
    </location>
</feature>
<feature type="compositionally biased region" description="Low complexity" evidence="1">
    <location>
        <begin position="123"/>
        <end position="147"/>
    </location>
</feature>
<reference evidence="2 3" key="1">
    <citation type="journal article" date="2011" name="Proc. Natl. Acad. Sci. U.S.A.">
        <title>Genome and transcriptome analyses of the mountain pine beetle-fungal symbiont Grosmannia clavigera, a lodgepole pine pathogen.</title>
        <authorList>
            <person name="DiGuistini S."/>
            <person name="Wang Y."/>
            <person name="Liao N.Y."/>
            <person name="Taylor G."/>
            <person name="Tanguay P."/>
            <person name="Feau N."/>
            <person name="Henrissat B."/>
            <person name="Chan S.K."/>
            <person name="Hesse-Orce U."/>
            <person name="Alamouti S.M."/>
            <person name="Tsui C.K.M."/>
            <person name="Docking R.T."/>
            <person name="Levasseur A."/>
            <person name="Haridas S."/>
            <person name="Robertson G."/>
            <person name="Birol I."/>
            <person name="Holt R.A."/>
            <person name="Marra M.A."/>
            <person name="Hamelin R.C."/>
            <person name="Hirst M."/>
            <person name="Jones S.J.M."/>
            <person name="Bohlmann J."/>
            <person name="Breuil C."/>
        </authorList>
    </citation>
    <scope>NUCLEOTIDE SEQUENCE [LARGE SCALE GENOMIC DNA]</scope>
    <source>
        <strain evidence="3">kw1407 / UAMH 11150</strain>
    </source>
</reference>
<feature type="compositionally biased region" description="Basic residues" evidence="1">
    <location>
        <begin position="192"/>
        <end position="202"/>
    </location>
</feature>
<feature type="region of interest" description="Disordered" evidence="1">
    <location>
        <begin position="1"/>
        <end position="202"/>
    </location>
</feature>
<organism evidence="3">
    <name type="scientific">Grosmannia clavigera (strain kw1407 / UAMH 11150)</name>
    <name type="common">Blue stain fungus</name>
    <name type="synonym">Graphiocladiella clavigera</name>
    <dbReference type="NCBI Taxonomy" id="655863"/>
    <lineage>
        <taxon>Eukaryota</taxon>
        <taxon>Fungi</taxon>
        <taxon>Dikarya</taxon>
        <taxon>Ascomycota</taxon>
        <taxon>Pezizomycotina</taxon>
        <taxon>Sordariomycetes</taxon>
        <taxon>Sordariomycetidae</taxon>
        <taxon>Ophiostomatales</taxon>
        <taxon>Ophiostomataceae</taxon>
        <taxon>Leptographium</taxon>
    </lineage>
</organism>
<name>F0XKI7_GROCL</name>
<evidence type="ECO:0000313" key="3">
    <source>
        <dbReference type="Proteomes" id="UP000007796"/>
    </source>
</evidence>
<gene>
    <name evidence="2" type="ORF">CMQ_8271</name>
</gene>
<dbReference type="GeneID" id="25981908"/>
<feature type="compositionally biased region" description="Low complexity" evidence="1">
    <location>
        <begin position="559"/>
        <end position="570"/>
    </location>
</feature>
<dbReference type="EMBL" id="GL629788">
    <property type="protein sequence ID" value="EFX01805.1"/>
    <property type="molecule type" value="Genomic_DNA"/>
</dbReference>
<proteinExistence type="predicted"/>
<feature type="compositionally biased region" description="Basic and acidic residues" evidence="1">
    <location>
        <begin position="87"/>
        <end position="96"/>
    </location>
</feature>
<feature type="compositionally biased region" description="Polar residues" evidence="1">
    <location>
        <begin position="20"/>
        <end position="40"/>
    </location>
</feature>
<protein>
    <submittedName>
        <fullName evidence="2">Uncharacterized protein</fullName>
    </submittedName>
</protein>
<feature type="region of interest" description="Disordered" evidence="1">
    <location>
        <begin position="493"/>
        <end position="572"/>
    </location>
</feature>
<dbReference type="Proteomes" id="UP000007796">
    <property type="component" value="Unassembled WGS sequence"/>
</dbReference>
<dbReference type="AlphaFoldDB" id="F0XKI7"/>
<evidence type="ECO:0000256" key="1">
    <source>
        <dbReference type="SAM" id="MobiDB-lite"/>
    </source>
</evidence>
<sequence>MQPTLRELFNSHATEPPGQASMTSQTNSRLPSMYRPQQQHHPFETHPSPQANSGASDVLRLPQINMLKEPPAPLSTAVRTPVAFSGFRHENRERRLAGGSDESSGAGRSTGRGRGAASERRAGSNSSQTATTSSSSSSRSSGHTPESIAAHTAAAQRSVANSGQPKFVHSPTRSGGRLRSSLSSAQSSSRMQFKKTAAHRKTASSVAAAKAAAAKAEMLSNVSYTIDKADGTSMTFSRRNVFETFDISPAALQANATAMVASSSSSSRPRLVGNHAVFRASPPQPSAAFSRAQTAMGYGGATMQSPPTSRAVQALPPLSAVQPRLRSVVPLPSASQLQAQQPPSDDESLVLPPITNHGSILADTPRFLTLQPSNQVGPVQSLGRSSQVARPVNVVFPLVVPSRSPEPGSGSGSGWAQSSQRLNHHDVYQSEAALEIVPLDRRGSVNLMTVPAGIRALEQDGGEAKRFLLPDHEPRLKPHPGRSSYGFQMETFQRTSRKQYQQQRHRMHQQRYRQRQQLQQQQKRLQQVQRHQEEQKRLREEQEQPEEQEQYELAAPVTQPQGSQPHQPQSRLQYSEGVFVRSALPPQVLGGEVALDDMPQVHIVRVGTVHPPFEPLQPPVRGNIPGFLLLPSKKDGTGWLQKSATASYKCSTAAEDGHQERQERTYVLVSAAEALRLNEELAAAVGSSSSSNSSLIETLRSIVPHSGVTGSGDEALTRMALQAMQKMAGASLSPSASTLPNEYDEEITGRSITLAICILVQQQQPGAQHALDLREIHCTISSDGAAPPSISSFLSSASPSSSPTSAFASTTSPLFPHGLASRVMIPNVVGRRLSASVAGTSPSTVLSGQLEPGEKLEIPRLTIILSDHWSSWTVSCSVVSATKVQNCLAAPEVRDHLQPDHYDGRILPTASLRIVQRGICRHRHVAATTSIHHRIVMTRVSRGMQDNQVVEERVFFLAGAVDGDGDGRTPGKDADGSLCVLAVFSTAYFLQVGRRNE</sequence>
<dbReference type="InParanoid" id="F0XKI7"/>